<feature type="compositionally biased region" description="Basic and acidic residues" evidence="1">
    <location>
        <begin position="46"/>
        <end position="59"/>
    </location>
</feature>
<accession>A0A918ZTE0</accession>
<reference evidence="3" key="2">
    <citation type="submission" date="2020-09" db="EMBL/GenBank/DDBJ databases">
        <authorList>
            <person name="Sun Q."/>
            <person name="Ohkuma M."/>
        </authorList>
    </citation>
    <scope>NUCLEOTIDE SEQUENCE</scope>
    <source>
        <strain evidence="3">JCM 3302</strain>
    </source>
</reference>
<protein>
    <submittedName>
        <fullName evidence="3">Uncharacterized protein</fullName>
    </submittedName>
</protein>
<evidence type="ECO:0000256" key="2">
    <source>
        <dbReference type="SAM" id="Phobius"/>
    </source>
</evidence>
<feature type="region of interest" description="Disordered" evidence="1">
    <location>
        <begin position="42"/>
        <end position="65"/>
    </location>
</feature>
<gene>
    <name evidence="3" type="ORF">GCM10014715_24200</name>
</gene>
<keyword evidence="4" id="KW-1185">Reference proteome</keyword>
<proteinExistence type="predicted"/>
<keyword evidence="2" id="KW-0472">Membrane</keyword>
<sequence>MRLRNRARLVMWAFVLWGLFQAVGGMANHGLSSDVVCPWYNEGPDGEEHPSPMQREDRCQPGPGEAMRTYEQQWAAQREERCDILIGSCLLGAGALGLGALFLQRRLSEAQSRHPTQQPPADVTSDA</sequence>
<dbReference type="RefSeq" id="WP_189899411.1">
    <property type="nucleotide sequence ID" value="NZ_BNBC01000008.1"/>
</dbReference>
<feature type="transmembrane region" description="Helical" evidence="2">
    <location>
        <begin position="84"/>
        <end position="103"/>
    </location>
</feature>
<evidence type="ECO:0000313" key="4">
    <source>
        <dbReference type="Proteomes" id="UP000641386"/>
    </source>
</evidence>
<evidence type="ECO:0000256" key="1">
    <source>
        <dbReference type="SAM" id="MobiDB-lite"/>
    </source>
</evidence>
<name>A0A918ZTE0_9ACTN</name>
<organism evidence="3 4">
    <name type="scientific">Streptomyces spiralis</name>
    <dbReference type="NCBI Taxonomy" id="66376"/>
    <lineage>
        <taxon>Bacteria</taxon>
        <taxon>Bacillati</taxon>
        <taxon>Actinomycetota</taxon>
        <taxon>Actinomycetes</taxon>
        <taxon>Kitasatosporales</taxon>
        <taxon>Streptomycetaceae</taxon>
        <taxon>Streptomyces</taxon>
    </lineage>
</organism>
<dbReference type="AlphaFoldDB" id="A0A918ZTE0"/>
<dbReference type="Proteomes" id="UP000641386">
    <property type="component" value="Unassembled WGS sequence"/>
</dbReference>
<reference evidence="3" key="1">
    <citation type="journal article" date="2014" name="Int. J. Syst. Evol. Microbiol.">
        <title>Complete genome sequence of Corynebacterium casei LMG S-19264T (=DSM 44701T), isolated from a smear-ripened cheese.</title>
        <authorList>
            <consortium name="US DOE Joint Genome Institute (JGI-PGF)"/>
            <person name="Walter F."/>
            <person name="Albersmeier A."/>
            <person name="Kalinowski J."/>
            <person name="Ruckert C."/>
        </authorList>
    </citation>
    <scope>NUCLEOTIDE SEQUENCE</scope>
    <source>
        <strain evidence="3">JCM 3302</strain>
    </source>
</reference>
<keyword evidence="2" id="KW-1133">Transmembrane helix</keyword>
<keyword evidence="2" id="KW-0812">Transmembrane</keyword>
<evidence type="ECO:0000313" key="3">
    <source>
        <dbReference type="EMBL" id="GHE69472.1"/>
    </source>
</evidence>
<dbReference type="EMBL" id="BNBC01000008">
    <property type="protein sequence ID" value="GHE69472.1"/>
    <property type="molecule type" value="Genomic_DNA"/>
</dbReference>
<comment type="caution">
    <text evidence="3">The sequence shown here is derived from an EMBL/GenBank/DDBJ whole genome shotgun (WGS) entry which is preliminary data.</text>
</comment>